<dbReference type="STRING" id="77166.N6TR10"/>
<evidence type="ECO:0000256" key="1">
    <source>
        <dbReference type="ARBA" id="ARBA00000032"/>
    </source>
</evidence>
<dbReference type="PANTHER" id="PTHR11567:SF211">
    <property type="entry name" value="PROSTATIC ACID PHOSPHATASE"/>
    <property type="match status" value="1"/>
</dbReference>
<reference evidence="12" key="2">
    <citation type="submission" date="2024-08" db="UniProtKB">
        <authorList>
            <consortium name="EnsemblMetazoa"/>
        </authorList>
    </citation>
    <scope>IDENTIFICATION</scope>
</reference>
<dbReference type="EMBL" id="KB741261">
    <property type="protein sequence ID" value="ENN71660.1"/>
    <property type="molecule type" value="Genomic_DNA"/>
</dbReference>
<evidence type="ECO:0000313" key="10">
    <source>
        <dbReference type="EMBL" id="ENN71660.1"/>
    </source>
</evidence>
<dbReference type="Pfam" id="PF00328">
    <property type="entry name" value="His_Phos_2"/>
    <property type="match status" value="1"/>
</dbReference>
<keyword evidence="13" id="KW-1185">Reference proteome</keyword>
<evidence type="ECO:0000256" key="5">
    <source>
        <dbReference type="ARBA" id="ARBA00022801"/>
    </source>
</evidence>
<dbReference type="PROSITE" id="PS00616">
    <property type="entry name" value="HIS_ACID_PHOSPHAT_1"/>
    <property type="match status" value="1"/>
</dbReference>
<proteinExistence type="inferred from homology"/>
<gene>
    <name evidence="12" type="primary">109544057</name>
    <name evidence="11" type="ORF">D910_09439</name>
    <name evidence="10" type="ORF">YQE_11758</name>
</gene>
<evidence type="ECO:0000256" key="7">
    <source>
        <dbReference type="ARBA" id="ARBA00023180"/>
    </source>
</evidence>
<dbReference type="GO" id="GO:0003993">
    <property type="term" value="F:acid phosphatase activity"/>
    <property type="evidence" value="ECO:0007669"/>
    <property type="project" value="UniProtKB-EC"/>
</dbReference>
<dbReference type="SUPFAM" id="SSF53254">
    <property type="entry name" value="Phosphoglycerate mutase-like"/>
    <property type="match status" value="1"/>
</dbReference>
<dbReference type="OrthoDB" id="5821688at2759"/>
<dbReference type="Proteomes" id="UP000030742">
    <property type="component" value="Unassembled WGS sequence"/>
</dbReference>
<keyword evidence="4 9" id="KW-0732">Signal</keyword>
<organism evidence="10">
    <name type="scientific">Dendroctonus ponderosae</name>
    <name type="common">Mountain pine beetle</name>
    <dbReference type="NCBI Taxonomy" id="77166"/>
    <lineage>
        <taxon>Eukaryota</taxon>
        <taxon>Metazoa</taxon>
        <taxon>Ecdysozoa</taxon>
        <taxon>Arthropoda</taxon>
        <taxon>Hexapoda</taxon>
        <taxon>Insecta</taxon>
        <taxon>Pterygota</taxon>
        <taxon>Neoptera</taxon>
        <taxon>Endopterygota</taxon>
        <taxon>Coleoptera</taxon>
        <taxon>Polyphaga</taxon>
        <taxon>Cucujiformia</taxon>
        <taxon>Curculionidae</taxon>
        <taxon>Scolytinae</taxon>
        <taxon>Dendroctonus</taxon>
    </lineage>
</organism>
<keyword evidence="8" id="KW-0812">Transmembrane</keyword>
<dbReference type="HOGENOM" id="CLU_030431_1_1_1"/>
<dbReference type="PANTHER" id="PTHR11567">
    <property type="entry name" value="ACID PHOSPHATASE-RELATED"/>
    <property type="match status" value="1"/>
</dbReference>
<dbReference type="CDD" id="cd07061">
    <property type="entry name" value="HP_HAP_like"/>
    <property type="match status" value="1"/>
</dbReference>
<feature type="chain" id="PRO_5010971848" description="acid phosphatase" evidence="9">
    <location>
        <begin position="20"/>
        <end position="414"/>
    </location>
</feature>
<evidence type="ECO:0000256" key="3">
    <source>
        <dbReference type="ARBA" id="ARBA00012646"/>
    </source>
</evidence>
<dbReference type="PROSITE" id="PS00778">
    <property type="entry name" value="HIS_ACID_PHOSPHAT_2"/>
    <property type="match status" value="1"/>
</dbReference>
<dbReference type="InterPro" id="IPR000560">
    <property type="entry name" value="His_Pase_clade-2"/>
</dbReference>
<name>N6TR10_DENPD</name>
<keyword evidence="8" id="KW-0472">Membrane</keyword>
<keyword evidence="7" id="KW-0325">Glycoprotein</keyword>
<keyword evidence="5" id="KW-0378">Hydrolase</keyword>
<keyword evidence="6" id="KW-1015">Disulfide bond</keyword>
<dbReference type="EMBL" id="KB632310">
    <property type="protein sequence ID" value="ERL92119.1"/>
    <property type="molecule type" value="Genomic_DNA"/>
</dbReference>
<evidence type="ECO:0000256" key="4">
    <source>
        <dbReference type="ARBA" id="ARBA00022729"/>
    </source>
</evidence>
<dbReference type="EnsemblMetazoa" id="XM_019914074.1">
    <property type="protein sequence ID" value="XP_019769633.1"/>
    <property type="gene ID" value="LOC109544057"/>
</dbReference>
<evidence type="ECO:0000256" key="6">
    <source>
        <dbReference type="ARBA" id="ARBA00023157"/>
    </source>
</evidence>
<keyword evidence="8" id="KW-1133">Transmembrane helix</keyword>
<evidence type="ECO:0000313" key="12">
    <source>
        <dbReference type="EnsemblMetazoa" id="XP_019769633.1"/>
    </source>
</evidence>
<evidence type="ECO:0000313" key="11">
    <source>
        <dbReference type="EMBL" id="ERL92119.1"/>
    </source>
</evidence>
<dbReference type="EC" id="3.1.3.2" evidence="3"/>
<evidence type="ECO:0000313" key="13">
    <source>
        <dbReference type="Proteomes" id="UP000019118"/>
    </source>
</evidence>
<dbReference type="Gene3D" id="3.40.50.1240">
    <property type="entry name" value="Phosphoglycerate mutase-like"/>
    <property type="match status" value="1"/>
</dbReference>
<feature type="non-terminal residue" evidence="10">
    <location>
        <position position="1"/>
    </location>
</feature>
<evidence type="ECO:0000256" key="2">
    <source>
        <dbReference type="ARBA" id="ARBA00005375"/>
    </source>
</evidence>
<comment type="catalytic activity">
    <reaction evidence="1">
        <text>a phosphate monoester + H2O = an alcohol + phosphate</text>
        <dbReference type="Rhea" id="RHEA:15017"/>
        <dbReference type="ChEBI" id="CHEBI:15377"/>
        <dbReference type="ChEBI" id="CHEBI:30879"/>
        <dbReference type="ChEBI" id="CHEBI:43474"/>
        <dbReference type="ChEBI" id="CHEBI:67140"/>
        <dbReference type="EC" id="3.1.3.2"/>
    </reaction>
</comment>
<feature type="transmembrane region" description="Helical" evidence="8">
    <location>
        <begin position="371"/>
        <end position="394"/>
    </location>
</feature>
<reference evidence="13 14" key="1">
    <citation type="journal article" date="2013" name="Genome Biol.">
        <title>Draft genome of the mountain pine beetle, Dendroctonus ponderosae Hopkins, a major forest pest.</title>
        <authorList>
            <person name="Keeling C.I."/>
            <person name="Yuen M.M."/>
            <person name="Liao N.Y."/>
            <person name="Docking T.R."/>
            <person name="Chan S.K."/>
            <person name="Taylor G.A."/>
            <person name="Palmquist D.L."/>
            <person name="Jackman S.D."/>
            <person name="Nguyen A."/>
            <person name="Li M."/>
            <person name="Henderson H."/>
            <person name="Janes J.K."/>
            <person name="Zhao Y."/>
            <person name="Pandoh P."/>
            <person name="Moore R."/>
            <person name="Sperling F.A."/>
            <person name="Huber D.P."/>
            <person name="Birol I."/>
            <person name="Jones S.J."/>
            <person name="Bohlmann J."/>
        </authorList>
    </citation>
    <scope>NUCLEOTIDE SEQUENCE</scope>
</reference>
<dbReference type="KEGG" id="dpa:109544057"/>
<sequence>MFQLFVLLTFVAAFPPSFAVSSDLDAVVVVFRHGDRTPVSPYPNDPYKNRSYWPVDWGMLTNVGKLRHYNLGQYFRQRYVDFLPRLYSEKDIYVRSTDVDRTLMSAQANLAGLYPPVGTDVWKDNLAWQPIPIHSIPENMDAVLAAKKPCPLYDIYLQDLFKSEYFWKVNRLNHDLYAYLSRYSGRTVSTLKSLEYLYNTLFIEASNNFTLPNWTNTVYPKKMQPWAALSFATATFNEKLARLKSGPFFNELITYFKNRTDTPKGAQYYSPKFLMYSAHDTTVANLLNSMGAFEYHCPPYTATIIFELHKPSQGSPYLNIFYKNTSEALPVKLETCDINCDFQSFQKIMAPITISVAEWKSECNSVIAQKIAYFAMFVVLFFMVISIVLFATIAMKNRRRPVQLLYTQLPGEYN</sequence>
<dbReference type="InterPro" id="IPR050645">
    <property type="entry name" value="Histidine_acid_phosphatase"/>
</dbReference>
<comment type="similarity">
    <text evidence="2">Belongs to the histidine acid phosphatase family.</text>
</comment>
<feature type="signal peptide" evidence="9">
    <location>
        <begin position="1"/>
        <end position="19"/>
    </location>
</feature>
<evidence type="ECO:0000256" key="9">
    <source>
        <dbReference type="SAM" id="SignalP"/>
    </source>
</evidence>
<dbReference type="InterPro" id="IPR029033">
    <property type="entry name" value="His_PPase_superfam"/>
</dbReference>
<evidence type="ECO:0000313" key="14">
    <source>
        <dbReference type="Proteomes" id="UP000030742"/>
    </source>
</evidence>
<dbReference type="OMA" id="VPCHGSR"/>
<dbReference type="Proteomes" id="UP000019118">
    <property type="component" value="Unassembled WGS sequence"/>
</dbReference>
<dbReference type="AlphaFoldDB" id="N6TR10"/>
<dbReference type="InterPro" id="IPR033379">
    <property type="entry name" value="Acid_Pase_AS"/>
</dbReference>
<accession>N6TR10</accession>
<evidence type="ECO:0000256" key="8">
    <source>
        <dbReference type="SAM" id="Phobius"/>
    </source>
</evidence>
<protein>
    <recommendedName>
        <fullName evidence="3">acid phosphatase</fullName>
        <ecNumber evidence="3">3.1.3.2</ecNumber>
    </recommendedName>
</protein>